<feature type="binding site" evidence="11">
    <location>
        <position position="42"/>
    </location>
    <ligand>
        <name>L-glutamate</name>
        <dbReference type="ChEBI" id="CHEBI:29985"/>
    </ligand>
</feature>
<dbReference type="GO" id="GO:0006564">
    <property type="term" value="P:L-serine biosynthetic process"/>
    <property type="evidence" value="ECO:0007669"/>
    <property type="project" value="UniProtKB-UniRule"/>
</dbReference>
<dbReference type="PROSITE" id="PS00595">
    <property type="entry name" value="AA_TRANSFER_CLASS_5"/>
    <property type="match status" value="1"/>
</dbReference>
<dbReference type="Gene3D" id="3.40.640.10">
    <property type="entry name" value="Type I PLP-dependent aspartate aminotransferase-like (Major domain)"/>
    <property type="match status" value="1"/>
</dbReference>
<feature type="binding site" evidence="11">
    <location>
        <begin position="77"/>
        <end position="78"/>
    </location>
    <ligand>
        <name>pyridoxal 5'-phosphate</name>
        <dbReference type="ChEBI" id="CHEBI:597326"/>
    </ligand>
</feature>
<dbReference type="NCBIfam" id="NF003764">
    <property type="entry name" value="PRK05355.1"/>
    <property type="match status" value="1"/>
</dbReference>
<evidence type="ECO:0000313" key="14">
    <source>
        <dbReference type="Proteomes" id="UP000076630"/>
    </source>
</evidence>
<feature type="binding site" evidence="11">
    <location>
        <position position="168"/>
    </location>
    <ligand>
        <name>pyridoxal 5'-phosphate</name>
        <dbReference type="ChEBI" id="CHEBI:597326"/>
    </ligand>
</feature>
<keyword evidence="6 11" id="KW-0663">Pyridoxal phosphate</keyword>
<evidence type="ECO:0000256" key="1">
    <source>
        <dbReference type="ARBA" id="ARBA00005099"/>
    </source>
</evidence>
<protein>
    <recommendedName>
        <fullName evidence="11">Phosphoserine aminotransferase</fullName>
        <ecNumber evidence="11">2.6.1.52</ecNumber>
    </recommendedName>
    <alternativeName>
        <fullName evidence="11">Phosphohydroxythreonine aminotransferase</fullName>
        <shortName evidence="11">PSAT</shortName>
    </alternativeName>
</protein>
<organism evidence="13 14">
    <name type="scientific">Myroides marinus</name>
    <dbReference type="NCBI Taxonomy" id="703342"/>
    <lineage>
        <taxon>Bacteria</taxon>
        <taxon>Pseudomonadati</taxon>
        <taxon>Bacteroidota</taxon>
        <taxon>Flavobacteriia</taxon>
        <taxon>Flavobacteriales</taxon>
        <taxon>Flavobacteriaceae</taxon>
        <taxon>Myroides</taxon>
    </lineage>
</organism>
<dbReference type="EMBL" id="LQNU01000087">
    <property type="protein sequence ID" value="KZE74976.1"/>
    <property type="molecule type" value="Genomic_DNA"/>
</dbReference>
<comment type="catalytic activity">
    <reaction evidence="9 11">
        <text>4-(phosphooxy)-L-threonine + 2-oxoglutarate = (R)-3-hydroxy-2-oxo-4-phosphooxybutanoate + L-glutamate</text>
        <dbReference type="Rhea" id="RHEA:16573"/>
        <dbReference type="ChEBI" id="CHEBI:16810"/>
        <dbReference type="ChEBI" id="CHEBI:29985"/>
        <dbReference type="ChEBI" id="CHEBI:58452"/>
        <dbReference type="ChEBI" id="CHEBI:58538"/>
        <dbReference type="EC" id="2.6.1.52"/>
    </reaction>
</comment>
<evidence type="ECO:0000256" key="7">
    <source>
        <dbReference type="ARBA" id="ARBA00023096"/>
    </source>
</evidence>
<keyword evidence="14" id="KW-1185">Reference proteome</keyword>
<name>A0A163VJG6_9FLAO</name>
<evidence type="ECO:0000313" key="13">
    <source>
        <dbReference type="EMBL" id="KZE74976.1"/>
    </source>
</evidence>
<evidence type="ECO:0000256" key="9">
    <source>
        <dbReference type="ARBA" id="ARBA00047630"/>
    </source>
</evidence>
<dbReference type="InterPro" id="IPR020578">
    <property type="entry name" value="Aminotrans_V_PyrdxlP_BS"/>
</dbReference>
<comment type="similarity">
    <text evidence="2 11">Belongs to the class-V pyridoxal-phosphate-dependent aminotransferase family. SerC subfamily.</text>
</comment>
<dbReference type="Proteomes" id="UP000076630">
    <property type="component" value="Unassembled WGS sequence"/>
</dbReference>
<evidence type="ECO:0000256" key="2">
    <source>
        <dbReference type="ARBA" id="ARBA00006904"/>
    </source>
</evidence>
<comment type="catalytic activity">
    <reaction evidence="10 11">
        <text>O-phospho-L-serine + 2-oxoglutarate = 3-phosphooxypyruvate + L-glutamate</text>
        <dbReference type="Rhea" id="RHEA:14329"/>
        <dbReference type="ChEBI" id="CHEBI:16810"/>
        <dbReference type="ChEBI" id="CHEBI:18110"/>
        <dbReference type="ChEBI" id="CHEBI:29985"/>
        <dbReference type="ChEBI" id="CHEBI:57524"/>
        <dbReference type="EC" id="2.6.1.52"/>
    </reaction>
</comment>
<keyword evidence="7 11" id="KW-0664">Pyridoxine biosynthesis</keyword>
<keyword evidence="4 11" id="KW-0028">Amino-acid biosynthesis</keyword>
<dbReference type="GO" id="GO:0008615">
    <property type="term" value="P:pyridoxine biosynthetic process"/>
    <property type="evidence" value="ECO:0007669"/>
    <property type="project" value="UniProtKB-UniRule"/>
</dbReference>
<evidence type="ECO:0000256" key="11">
    <source>
        <dbReference type="HAMAP-Rule" id="MF_00160"/>
    </source>
</evidence>
<reference evidence="13 14" key="1">
    <citation type="submission" date="2016-01" db="EMBL/GenBank/DDBJ databases">
        <title>Whole genome sequencing of Myroides marinus L41.</title>
        <authorList>
            <person name="Hong K.W."/>
        </authorList>
    </citation>
    <scope>NUCLEOTIDE SEQUENCE [LARGE SCALE GENOMIC DNA]</scope>
    <source>
        <strain evidence="13 14">L41</strain>
    </source>
</reference>
<feature type="modified residue" description="N6-(pyridoxal phosphate)lysine" evidence="11">
    <location>
        <position position="192"/>
    </location>
</feature>
<dbReference type="UniPathway" id="UPA00244">
    <property type="reaction ID" value="UER00311"/>
</dbReference>
<dbReference type="InterPro" id="IPR000192">
    <property type="entry name" value="Aminotrans_V_dom"/>
</dbReference>
<dbReference type="FunFam" id="3.40.640.10:FF:000010">
    <property type="entry name" value="Phosphoserine aminotransferase"/>
    <property type="match status" value="1"/>
</dbReference>
<dbReference type="HAMAP" id="MF_00160">
    <property type="entry name" value="SerC_aminotrans_5"/>
    <property type="match status" value="1"/>
</dbReference>
<dbReference type="PANTHER" id="PTHR43247:SF1">
    <property type="entry name" value="PHOSPHOSERINE AMINOTRANSFERASE"/>
    <property type="match status" value="1"/>
</dbReference>
<comment type="caution">
    <text evidence="11">Lacks conserved residue(s) required for the propagation of feature annotation.</text>
</comment>
<dbReference type="InterPro" id="IPR022278">
    <property type="entry name" value="Pser_aminoTfrase"/>
</dbReference>
<dbReference type="PIRSF" id="PIRSF000525">
    <property type="entry name" value="SerC"/>
    <property type="match status" value="1"/>
</dbReference>
<dbReference type="SUPFAM" id="SSF53383">
    <property type="entry name" value="PLP-dependent transferases"/>
    <property type="match status" value="1"/>
</dbReference>
<dbReference type="OrthoDB" id="9809412at2"/>
<dbReference type="Gene3D" id="3.90.1150.10">
    <property type="entry name" value="Aspartate Aminotransferase, domain 1"/>
    <property type="match status" value="1"/>
</dbReference>
<dbReference type="GO" id="GO:0005737">
    <property type="term" value="C:cytoplasm"/>
    <property type="evidence" value="ECO:0007669"/>
    <property type="project" value="UniProtKB-SubCell"/>
</dbReference>
<dbReference type="InterPro" id="IPR015424">
    <property type="entry name" value="PyrdxlP-dep_Trfase"/>
</dbReference>
<feature type="domain" description="Aminotransferase class V" evidence="12">
    <location>
        <begin position="5"/>
        <end position="344"/>
    </location>
</feature>
<comment type="subcellular location">
    <subcellularLocation>
        <location evidence="11">Cytoplasm</location>
    </subcellularLocation>
</comment>
<gene>
    <name evidence="11" type="primary">serC</name>
    <name evidence="13" type="ORF">AV926_17235</name>
</gene>
<accession>A0A163VJG6</accession>
<sequence length="355" mass="39191">MSKVHNFCAGPCLLPDEVYRGAAEAVIDFNGSGLSILSISHRSKEFIAVLEEAQHLALSLLGLEGKGYSALFLQGGASMEFLRVPYNLMKTKAGYIDTGNWSSKAIAQAQAFGEVNVLASSKDRKYAYIPEGIVIPRGLDYVHYTSNNTIYGTQYRDVPQADCPIVCDMSSDIYSRVYDCDKIDLIYAGAQKNIGPAGLSVVLVRDSILGKSGRVLPQMMDYAEHIDKGSLYHTANVFAIYTSLLNLRWLDRLGGVEAIEKINNQKARTLYRAIDDLDYVVGLADVEYRSKMNVTFDFKEEQMKGIFDTMCAEANITNIKGHRVAGGYRASLYNALTQESVDALVGVLHEMKSKI</sequence>
<evidence type="ECO:0000256" key="4">
    <source>
        <dbReference type="ARBA" id="ARBA00022605"/>
    </source>
</evidence>
<comment type="pathway">
    <text evidence="11">Cofactor biosynthesis; pyridoxine 5'-phosphate biosynthesis; pyridoxine 5'-phosphate from D-erythrose 4-phosphate: step 3/5.</text>
</comment>
<keyword evidence="3 11" id="KW-0032">Aminotransferase</keyword>
<keyword evidence="8 11" id="KW-0718">Serine biosynthesis</keyword>
<feature type="binding site" evidence="11">
    <location>
        <position position="101"/>
    </location>
    <ligand>
        <name>pyridoxal 5'-phosphate</name>
        <dbReference type="ChEBI" id="CHEBI:597326"/>
    </ligand>
</feature>
<dbReference type="AlphaFoldDB" id="A0A163VJG6"/>
<dbReference type="UniPathway" id="UPA00135">
    <property type="reaction ID" value="UER00197"/>
</dbReference>
<dbReference type="InterPro" id="IPR015422">
    <property type="entry name" value="PyrdxlP-dep_Trfase_small"/>
</dbReference>
<dbReference type="EC" id="2.6.1.52" evidence="11"/>
<evidence type="ECO:0000259" key="12">
    <source>
        <dbReference type="Pfam" id="PF00266"/>
    </source>
</evidence>
<evidence type="ECO:0000256" key="10">
    <source>
        <dbReference type="ARBA" id="ARBA00049007"/>
    </source>
</evidence>
<comment type="function">
    <text evidence="11">Catalyzes the reversible conversion of 3-phosphohydroxypyruvate to phosphoserine and of 3-hydroxy-2-oxo-4-phosphonooxybutanoate to phosphohydroxythreonine.</text>
</comment>
<dbReference type="InterPro" id="IPR015421">
    <property type="entry name" value="PyrdxlP-dep_Trfase_major"/>
</dbReference>
<keyword evidence="11" id="KW-0963">Cytoplasm</keyword>
<evidence type="ECO:0000256" key="5">
    <source>
        <dbReference type="ARBA" id="ARBA00022679"/>
    </source>
</evidence>
<comment type="subunit">
    <text evidence="11">Homodimer.</text>
</comment>
<comment type="caution">
    <text evidence="13">The sequence shown here is derived from an EMBL/GenBank/DDBJ whole genome shotgun (WGS) entry which is preliminary data.</text>
</comment>
<evidence type="ECO:0000256" key="3">
    <source>
        <dbReference type="ARBA" id="ARBA00022576"/>
    </source>
</evidence>
<dbReference type="GO" id="GO:0004648">
    <property type="term" value="F:O-phospho-L-serine:2-oxoglutarate aminotransferase activity"/>
    <property type="evidence" value="ECO:0007669"/>
    <property type="project" value="UniProtKB-UniRule"/>
</dbReference>
<feature type="binding site" evidence="11">
    <location>
        <position position="191"/>
    </location>
    <ligand>
        <name>pyridoxal 5'-phosphate</name>
        <dbReference type="ChEBI" id="CHEBI:597326"/>
    </ligand>
</feature>
<dbReference type="Pfam" id="PF00266">
    <property type="entry name" value="Aminotran_5"/>
    <property type="match status" value="1"/>
</dbReference>
<dbReference type="GO" id="GO:0030170">
    <property type="term" value="F:pyridoxal phosphate binding"/>
    <property type="evidence" value="ECO:0007669"/>
    <property type="project" value="UniProtKB-UniRule"/>
</dbReference>
<dbReference type="RefSeq" id="WP_038987939.1">
    <property type="nucleotide sequence ID" value="NZ_JACAJT010000001.1"/>
</dbReference>
<dbReference type="PANTHER" id="PTHR43247">
    <property type="entry name" value="PHOSPHOSERINE AMINOTRANSFERASE"/>
    <property type="match status" value="1"/>
</dbReference>
<keyword evidence="5 11" id="KW-0808">Transferase</keyword>
<evidence type="ECO:0000256" key="6">
    <source>
        <dbReference type="ARBA" id="ARBA00022898"/>
    </source>
</evidence>
<proteinExistence type="inferred from homology"/>
<evidence type="ECO:0000256" key="8">
    <source>
        <dbReference type="ARBA" id="ARBA00023299"/>
    </source>
</evidence>
<comment type="cofactor">
    <cofactor evidence="11">
        <name>pyridoxal 5'-phosphate</name>
        <dbReference type="ChEBI" id="CHEBI:597326"/>
    </cofactor>
    <text evidence="11">Binds 1 pyridoxal phosphate per subunit.</text>
</comment>
<comment type="pathway">
    <text evidence="1 11">Amino-acid biosynthesis; L-serine biosynthesis; L-serine from 3-phospho-D-glycerate: step 2/3.</text>
</comment>
<feature type="binding site" evidence="11">
    <location>
        <position position="149"/>
    </location>
    <ligand>
        <name>pyridoxal 5'-phosphate</name>
        <dbReference type="ChEBI" id="CHEBI:597326"/>
    </ligand>
</feature>